<comment type="caution">
    <text evidence="1">The sequence shown here is derived from an EMBL/GenBank/DDBJ whole genome shotgun (WGS) entry which is preliminary data.</text>
</comment>
<proteinExistence type="predicted"/>
<dbReference type="Proteomes" id="UP000256304">
    <property type="component" value="Unassembled WGS sequence"/>
</dbReference>
<dbReference type="Gene3D" id="3.20.20.150">
    <property type="entry name" value="Divalent-metal-dependent TIM barrel enzymes"/>
    <property type="match status" value="1"/>
</dbReference>
<dbReference type="InterPro" id="IPR036237">
    <property type="entry name" value="Xyl_isomerase-like_sf"/>
</dbReference>
<name>A0A3D9RH79_9BACL</name>
<dbReference type="EMBL" id="QTTN01000027">
    <property type="protein sequence ID" value="REE77697.1"/>
    <property type="molecule type" value="Genomic_DNA"/>
</dbReference>
<gene>
    <name evidence="1" type="ORF">A8990_12717</name>
</gene>
<protein>
    <recommendedName>
        <fullName evidence="3">Sugar phosphate isomerase/epimerase</fullName>
    </recommendedName>
</protein>
<keyword evidence="2" id="KW-1185">Reference proteome</keyword>
<dbReference type="OrthoDB" id="2555274at2"/>
<dbReference type="AlphaFoldDB" id="A0A3D9RH79"/>
<accession>A0A3D9RH79</accession>
<reference evidence="1 2" key="1">
    <citation type="submission" date="2018-08" db="EMBL/GenBank/DDBJ databases">
        <title>Genomic Encyclopedia of Type Strains, Phase III (KMG-III): the genomes of soil and plant-associated and newly described type strains.</title>
        <authorList>
            <person name="Whitman W."/>
        </authorList>
    </citation>
    <scope>NUCLEOTIDE SEQUENCE [LARGE SCALE GENOMIC DNA]</scope>
    <source>
        <strain evidence="1 2">CGMCC 1.10966</strain>
    </source>
</reference>
<evidence type="ECO:0000313" key="2">
    <source>
        <dbReference type="Proteomes" id="UP000256304"/>
    </source>
</evidence>
<dbReference type="SUPFAM" id="SSF51658">
    <property type="entry name" value="Xylose isomerase-like"/>
    <property type="match status" value="1"/>
</dbReference>
<sequence length="285" mass="32326">MRLLVQQAMWSMEGLGENGREWSLEEKLERISAAGYGGVYDNMPEPEREKEYFRLLDRYSLSFATQAFPGRRGDISELAARAKHAGALYMNAQVMDSFVVGDDALRLLDGLMEEAAVSSLPFFVETHRGRITQDLLRTVEYVNALPSLRLTIDLSHYVLSGEMQEPGAEAEQAFAKLLERTSCIHGRISNSQQIQVPWEKDGVTKLPITNHFVRWWTTGMKHRLQDLQPGEVFPFVTELGPPPYAITVENATGVYTEPLNRWEASLIMKKLAEECWEKATGEEKK</sequence>
<evidence type="ECO:0000313" key="1">
    <source>
        <dbReference type="EMBL" id="REE77697.1"/>
    </source>
</evidence>
<evidence type="ECO:0008006" key="3">
    <source>
        <dbReference type="Google" id="ProtNLM"/>
    </source>
</evidence>
<organism evidence="1 2">
    <name type="scientific">Paenibacillus taihuensis</name>
    <dbReference type="NCBI Taxonomy" id="1156355"/>
    <lineage>
        <taxon>Bacteria</taxon>
        <taxon>Bacillati</taxon>
        <taxon>Bacillota</taxon>
        <taxon>Bacilli</taxon>
        <taxon>Bacillales</taxon>
        <taxon>Paenibacillaceae</taxon>
        <taxon>Paenibacillus</taxon>
    </lineage>
</organism>